<dbReference type="InterPro" id="IPR035927">
    <property type="entry name" value="DUSP-like_sf"/>
</dbReference>
<evidence type="ECO:0000256" key="10">
    <source>
        <dbReference type="ARBA" id="ARBA00023242"/>
    </source>
</evidence>
<evidence type="ECO:0000256" key="2">
    <source>
        <dbReference type="ARBA" id="ARBA00004123"/>
    </source>
</evidence>
<evidence type="ECO:0000256" key="8">
    <source>
        <dbReference type="ARBA" id="ARBA00022801"/>
    </source>
</evidence>
<dbReference type="InterPro" id="IPR050185">
    <property type="entry name" value="Ub_carboxyl-term_hydrolase"/>
</dbReference>
<protein>
    <recommendedName>
        <fullName evidence="11">Ubiquitin carboxyl-terminal hydrolase</fullName>
        <ecNumber evidence="11">3.4.19.12</ecNumber>
    </recommendedName>
</protein>
<dbReference type="EMBL" id="AMQN01011738">
    <property type="status" value="NOT_ANNOTATED_CDS"/>
    <property type="molecule type" value="Genomic_DNA"/>
</dbReference>
<evidence type="ECO:0000256" key="9">
    <source>
        <dbReference type="ARBA" id="ARBA00022807"/>
    </source>
</evidence>
<dbReference type="Gene3D" id="3.30.2230.10">
    <property type="entry name" value="DUSP-like"/>
    <property type="match status" value="1"/>
</dbReference>
<feature type="compositionally biased region" description="Acidic residues" evidence="12">
    <location>
        <begin position="929"/>
        <end position="938"/>
    </location>
</feature>
<evidence type="ECO:0000256" key="7">
    <source>
        <dbReference type="ARBA" id="ARBA00022786"/>
    </source>
</evidence>
<evidence type="ECO:0000313" key="16">
    <source>
        <dbReference type="EnsemblMetazoa" id="CapteP180316"/>
    </source>
</evidence>
<evidence type="ECO:0000259" key="13">
    <source>
        <dbReference type="PROSITE" id="PS50235"/>
    </source>
</evidence>
<keyword evidence="6 11" id="KW-0645">Protease</keyword>
<keyword evidence="8 11" id="KW-0378">Hydrolase</keyword>
<dbReference type="Pfam" id="PF00443">
    <property type="entry name" value="UCH"/>
    <property type="match status" value="1"/>
</dbReference>
<dbReference type="OrthoDB" id="265776at2759"/>
<organism evidence="15">
    <name type="scientific">Capitella teleta</name>
    <name type="common">Polychaete worm</name>
    <dbReference type="NCBI Taxonomy" id="283909"/>
    <lineage>
        <taxon>Eukaryota</taxon>
        <taxon>Metazoa</taxon>
        <taxon>Spiralia</taxon>
        <taxon>Lophotrochozoa</taxon>
        <taxon>Annelida</taxon>
        <taxon>Polychaeta</taxon>
        <taxon>Sedentaria</taxon>
        <taxon>Scolecida</taxon>
        <taxon>Capitellidae</taxon>
        <taxon>Capitella</taxon>
    </lineage>
</organism>
<dbReference type="Gene3D" id="3.90.70.10">
    <property type="entry name" value="Cysteine proteinases"/>
    <property type="match status" value="2"/>
</dbReference>
<dbReference type="AlphaFoldDB" id="R7TVW0"/>
<comment type="catalytic activity">
    <reaction evidence="1 11">
        <text>Thiol-dependent hydrolysis of ester, thioester, amide, peptide and isopeptide bonds formed by the C-terminal Gly of ubiquitin (a 76-residue protein attached to proteins as an intracellular targeting signal).</text>
        <dbReference type="EC" id="3.4.19.12"/>
    </reaction>
</comment>
<evidence type="ECO:0000256" key="3">
    <source>
        <dbReference type="ARBA" id="ARBA00004496"/>
    </source>
</evidence>
<sequence length="938" mass="106147">MAEAEAAQSVSLQLQKKEISALIKSSLKKGATWFLVDAKWFKQWKKYVGYDNWDVSLAGEESANPGPIDNSPLMEANGTTDTLKDHLMDELDFVLVPEEAWQKLTSWYGTVAGQEPFPRKVIEQGMFTKHCKVEVYLMDLKLCDYDDLKKIHVRLFSRADPVEVIKTTMRGVFSIEDDVEIRLWNKYTTSTFELLDDKGNGYSIQDAGLCPGQVIVVERKKSDGTWPRQVPSKNLTSFSVSSISGSSTSFGAGGSSSSSISNYESNSGSYPSSYFNSSYESNTRNRGLCGLSNLGNTCFMNSAIQCLSNVHHLTEYMLSDRWQGELNTDNPLGMRGEIATTFAELIKNMWSGKFTYTVPRNFKVAVGRFQPQFSGYQQQDSQELMAFLLDGLHEDLNRIKHKPYIEVKDADDRPDHVIAKEAWENYLRRNDSIIVDIFHGLLKSTLICPACNKVSVTFDPFCYLSLPLPIKKERQIEVFFVSGDPAKKLTQYKVTVPKLGTVNDICKALSTLTSVPADHMMVTDVYNHRFHKIFPPEDGLNHILDRDDIFVHQIPTKNTNDSDHTIIPVYMREKNPHSSKSYNNSSTQLFGQPLLVAVPKKNCSYDMLYQAVLKKMSRYVTSPAEQDEWWKTVSNGSSEESNLNGEMEVNDEADNSSEDSIQEASEVIQEEADDKQSSRAPRLFTFHFVNSYGSTEMQSIRDDGKMLKFPSRCYLAIDWHPKAKQMFYDEKAAEDFESDPSMNAKTVQKRHVQLTECLDLFTTTEQLGEQDLWYCPQCKKHRQATKKFDVWQLPRVLVVHLKRFSCNKYWRDKLDSYVEFPTRGLCLKKWLLNQCHGSATYDLISVSNHYGGMGGGHYTAYGKNKDTGEWYHFDDSSVTATSEDSVVTKAAYVLVYLQRDLSQGAESSRGQAASPSASGAAGENSDFSPSEEIEMDLN</sequence>
<dbReference type="GO" id="GO:0016579">
    <property type="term" value="P:protein deubiquitination"/>
    <property type="evidence" value="ECO:0007669"/>
    <property type="project" value="InterPro"/>
</dbReference>
<gene>
    <name evidence="15" type="ORF">CAPTEDRAFT_180316</name>
</gene>
<keyword evidence="5" id="KW-0963">Cytoplasm</keyword>
<keyword evidence="7 11" id="KW-0833">Ubl conjugation pathway</keyword>
<keyword evidence="9 11" id="KW-0788">Thiol protease</keyword>
<dbReference type="InterPro" id="IPR001394">
    <property type="entry name" value="Peptidase_C19_UCH"/>
</dbReference>
<dbReference type="GO" id="GO:0004843">
    <property type="term" value="F:cysteine-type deubiquitinase activity"/>
    <property type="evidence" value="ECO:0007669"/>
    <property type="project" value="UniProtKB-UniRule"/>
</dbReference>
<evidence type="ECO:0000256" key="6">
    <source>
        <dbReference type="ARBA" id="ARBA00022670"/>
    </source>
</evidence>
<dbReference type="EC" id="3.4.19.12" evidence="11"/>
<dbReference type="Gene3D" id="3.10.20.90">
    <property type="entry name" value="Phosphatidylinositol 3-kinase Catalytic Subunit, Chain A, domain 1"/>
    <property type="match status" value="1"/>
</dbReference>
<keyword evidence="17" id="KW-1185">Reference proteome</keyword>
<dbReference type="FunFam" id="3.30.2230.10:FF:000003">
    <property type="entry name" value="ubiquitin carboxyl-terminal hydrolase 15 isoform X1"/>
    <property type="match status" value="1"/>
</dbReference>
<dbReference type="InterPro" id="IPR006615">
    <property type="entry name" value="Pept_C19_DUSP"/>
</dbReference>
<feature type="compositionally biased region" description="Low complexity" evidence="12">
    <location>
        <begin position="907"/>
        <end position="922"/>
    </location>
</feature>
<evidence type="ECO:0000259" key="14">
    <source>
        <dbReference type="PROSITE" id="PS51283"/>
    </source>
</evidence>
<evidence type="ECO:0000256" key="1">
    <source>
        <dbReference type="ARBA" id="ARBA00000707"/>
    </source>
</evidence>
<dbReference type="Pfam" id="PF06337">
    <property type="entry name" value="DUSP"/>
    <property type="match status" value="1"/>
</dbReference>
<dbReference type="InterPro" id="IPR038765">
    <property type="entry name" value="Papain-like_cys_pep_sf"/>
</dbReference>
<dbReference type="GO" id="GO:0005634">
    <property type="term" value="C:nucleus"/>
    <property type="evidence" value="ECO:0007669"/>
    <property type="project" value="UniProtKB-SubCell"/>
</dbReference>
<dbReference type="PANTHER" id="PTHR21646">
    <property type="entry name" value="UBIQUITIN CARBOXYL-TERMINAL HYDROLASE"/>
    <property type="match status" value="1"/>
</dbReference>
<comment type="subcellular location">
    <subcellularLocation>
        <location evidence="3">Cytoplasm</location>
    </subcellularLocation>
    <subcellularLocation>
        <location evidence="2">Nucleus</location>
    </subcellularLocation>
</comment>
<dbReference type="SUPFAM" id="SSF54001">
    <property type="entry name" value="Cysteine proteinases"/>
    <property type="match status" value="1"/>
</dbReference>
<dbReference type="PANTHER" id="PTHR21646:SF24">
    <property type="entry name" value="UBIQUITIN CARBOXYL-TERMINAL HYDROLASE"/>
    <property type="match status" value="1"/>
</dbReference>
<dbReference type="GO" id="GO:0006508">
    <property type="term" value="P:proteolysis"/>
    <property type="evidence" value="ECO:0007669"/>
    <property type="project" value="UniProtKB-KW"/>
</dbReference>
<name>R7TVW0_CAPTE</name>
<evidence type="ECO:0000256" key="11">
    <source>
        <dbReference type="RuleBase" id="RU366025"/>
    </source>
</evidence>
<dbReference type="SUPFAM" id="SSF143791">
    <property type="entry name" value="DUSP-like"/>
    <property type="match status" value="1"/>
</dbReference>
<reference evidence="16" key="3">
    <citation type="submission" date="2015-06" db="UniProtKB">
        <authorList>
            <consortium name="EnsemblMetazoa"/>
        </authorList>
    </citation>
    <scope>IDENTIFICATION</scope>
</reference>
<dbReference type="InterPro" id="IPR029346">
    <property type="entry name" value="USP_C"/>
</dbReference>
<dbReference type="Proteomes" id="UP000014760">
    <property type="component" value="Unassembled WGS sequence"/>
</dbReference>
<evidence type="ECO:0000313" key="15">
    <source>
        <dbReference type="EMBL" id="ELT95606.1"/>
    </source>
</evidence>
<dbReference type="FunFam" id="3.90.70.10:FF:000013">
    <property type="entry name" value="ubiquitin carboxyl-terminal hydrolase 15 isoform X1"/>
    <property type="match status" value="1"/>
</dbReference>
<dbReference type="STRING" id="283909.R7TVW0"/>
<dbReference type="OMA" id="RRKHALM"/>
<dbReference type="Pfam" id="PF14836">
    <property type="entry name" value="Ubiquitin_3"/>
    <property type="match status" value="1"/>
</dbReference>
<dbReference type="PROSITE" id="PS50235">
    <property type="entry name" value="USP_3"/>
    <property type="match status" value="1"/>
</dbReference>
<proteinExistence type="inferred from homology"/>
<dbReference type="HOGENOM" id="CLU_001060_7_1_1"/>
<dbReference type="PROSITE" id="PS00973">
    <property type="entry name" value="USP_2"/>
    <property type="match status" value="1"/>
</dbReference>
<keyword evidence="10" id="KW-0539">Nucleus</keyword>
<dbReference type="InterPro" id="IPR028135">
    <property type="entry name" value="Ub_USP-typ"/>
</dbReference>
<dbReference type="PROSITE" id="PS51283">
    <property type="entry name" value="DUSP"/>
    <property type="match status" value="1"/>
</dbReference>
<accession>R7TVW0</accession>
<dbReference type="EMBL" id="KB309065">
    <property type="protein sequence ID" value="ELT95606.1"/>
    <property type="molecule type" value="Genomic_DNA"/>
</dbReference>
<evidence type="ECO:0000256" key="12">
    <source>
        <dbReference type="SAM" id="MobiDB-lite"/>
    </source>
</evidence>
<dbReference type="EnsemblMetazoa" id="CapteT180316">
    <property type="protein sequence ID" value="CapteP180316"/>
    <property type="gene ID" value="CapteG180316"/>
</dbReference>
<reference evidence="17" key="1">
    <citation type="submission" date="2012-12" db="EMBL/GenBank/DDBJ databases">
        <authorList>
            <person name="Hellsten U."/>
            <person name="Grimwood J."/>
            <person name="Chapman J.A."/>
            <person name="Shapiro H."/>
            <person name="Aerts A."/>
            <person name="Otillar R.P."/>
            <person name="Terry A.Y."/>
            <person name="Boore J.L."/>
            <person name="Simakov O."/>
            <person name="Marletaz F."/>
            <person name="Cho S.-J."/>
            <person name="Edsinger-Gonzales E."/>
            <person name="Havlak P."/>
            <person name="Kuo D.-H."/>
            <person name="Larsson T."/>
            <person name="Lv J."/>
            <person name="Arendt D."/>
            <person name="Savage R."/>
            <person name="Osoegawa K."/>
            <person name="de Jong P."/>
            <person name="Lindberg D.R."/>
            <person name="Seaver E.C."/>
            <person name="Weisblat D.A."/>
            <person name="Putnam N.H."/>
            <person name="Grigoriev I.V."/>
            <person name="Rokhsar D.S."/>
        </authorList>
    </citation>
    <scope>NUCLEOTIDE SEQUENCE</scope>
    <source>
        <strain evidence="17">I ESC-2004</strain>
    </source>
</reference>
<reference evidence="15 17" key="2">
    <citation type="journal article" date="2013" name="Nature">
        <title>Insights into bilaterian evolution from three spiralian genomes.</title>
        <authorList>
            <person name="Simakov O."/>
            <person name="Marletaz F."/>
            <person name="Cho S.J."/>
            <person name="Edsinger-Gonzales E."/>
            <person name="Havlak P."/>
            <person name="Hellsten U."/>
            <person name="Kuo D.H."/>
            <person name="Larsson T."/>
            <person name="Lv J."/>
            <person name="Arendt D."/>
            <person name="Savage R."/>
            <person name="Osoegawa K."/>
            <person name="de Jong P."/>
            <person name="Grimwood J."/>
            <person name="Chapman J.A."/>
            <person name="Shapiro H."/>
            <person name="Aerts A."/>
            <person name="Otillar R.P."/>
            <person name="Terry A.Y."/>
            <person name="Boore J.L."/>
            <person name="Grigoriev I.V."/>
            <person name="Lindberg D.R."/>
            <person name="Seaver E.C."/>
            <person name="Weisblat D.A."/>
            <person name="Putnam N.H."/>
            <person name="Rokhsar D.S."/>
        </authorList>
    </citation>
    <scope>NUCLEOTIDE SEQUENCE</scope>
    <source>
        <strain evidence="15 17">I ESC-2004</strain>
    </source>
</reference>
<dbReference type="InterPro" id="IPR028889">
    <property type="entry name" value="USP"/>
</dbReference>
<dbReference type="SMART" id="SM00695">
    <property type="entry name" value="DUSP"/>
    <property type="match status" value="1"/>
</dbReference>
<dbReference type="PROSITE" id="PS00972">
    <property type="entry name" value="USP_1"/>
    <property type="match status" value="1"/>
</dbReference>
<dbReference type="Pfam" id="PF14533">
    <property type="entry name" value="USP7_C2"/>
    <property type="match status" value="1"/>
</dbReference>
<feature type="region of interest" description="Disordered" evidence="12">
    <location>
        <begin position="905"/>
        <end position="938"/>
    </location>
</feature>
<evidence type="ECO:0000256" key="5">
    <source>
        <dbReference type="ARBA" id="ARBA00022490"/>
    </source>
</evidence>
<feature type="compositionally biased region" description="Acidic residues" evidence="12">
    <location>
        <begin position="648"/>
        <end position="661"/>
    </location>
</feature>
<dbReference type="InterPro" id="IPR018200">
    <property type="entry name" value="USP_CS"/>
</dbReference>
<feature type="compositionally biased region" description="Low complexity" evidence="12">
    <location>
        <begin position="634"/>
        <end position="647"/>
    </location>
</feature>
<evidence type="ECO:0000313" key="17">
    <source>
        <dbReference type="Proteomes" id="UP000014760"/>
    </source>
</evidence>
<feature type="domain" description="DUSP" evidence="14">
    <location>
        <begin position="10"/>
        <end position="122"/>
    </location>
</feature>
<feature type="domain" description="USP" evidence="13">
    <location>
        <begin position="289"/>
        <end position="899"/>
    </location>
</feature>
<comment type="similarity">
    <text evidence="4 11">Belongs to the peptidase C19 family.</text>
</comment>
<feature type="region of interest" description="Disordered" evidence="12">
    <location>
        <begin position="632"/>
        <end position="678"/>
    </location>
</feature>
<dbReference type="GO" id="GO:0005737">
    <property type="term" value="C:cytoplasm"/>
    <property type="evidence" value="ECO:0007669"/>
    <property type="project" value="UniProtKB-SubCell"/>
</dbReference>
<dbReference type="CDD" id="cd02674">
    <property type="entry name" value="Peptidase_C19R"/>
    <property type="match status" value="1"/>
</dbReference>
<evidence type="ECO:0000256" key="4">
    <source>
        <dbReference type="ARBA" id="ARBA00009085"/>
    </source>
</evidence>